<feature type="active site" description="Proton acceptor" evidence="11">
    <location>
        <position position="466"/>
    </location>
</feature>
<dbReference type="InterPro" id="IPR014710">
    <property type="entry name" value="RmlC-like_jellyroll"/>
</dbReference>
<comment type="caution">
    <text evidence="15">The sequence shown here is derived from an EMBL/GenBank/DDBJ whole genome shotgun (WGS) entry which is preliminary data.</text>
</comment>
<dbReference type="InterPro" id="IPR005708">
    <property type="entry name" value="Homogentis_dOase"/>
</dbReference>
<keyword evidence="9 12" id="KW-0408">Iron</keyword>
<evidence type="ECO:0000256" key="3">
    <source>
        <dbReference type="ARBA" id="ARBA00007757"/>
    </source>
</evidence>
<evidence type="ECO:0000256" key="9">
    <source>
        <dbReference type="ARBA" id="ARBA00023004"/>
    </source>
</evidence>
<dbReference type="STRING" id="61424.A0A2T9Z5H6"/>
<dbReference type="Pfam" id="PF20510">
    <property type="entry name" value="HgmA_N"/>
    <property type="match status" value="2"/>
</dbReference>
<reference evidence="15 16" key="1">
    <citation type="journal article" date="2018" name="MBio">
        <title>Comparative Genomics Reveals the Core Gene Toolbox for the Fungus-Insect Symbiosis.</title>
        <authorList>
            <person name="Wang Y."/>
            <person name="Stata M."/>
            <person name="Wang W."/>
            <person name="Stajich J.E."/>
            <person name="White M.M."/>
            <person name="Moncalvo J.M."/>
        </authorList>
    </citation>
    <scope>NUCLEOTIDE SEQUENCE [LARGE SCALE GENOMIC DNA]</scope>
    <source>
        <strain evidence="15 16">AUS-77-4</strain>
    </source>
</reference>
<feature type="binding site" evidence="12">
    <location>
        <position position="545"/>
    </location>
    <ligand>
        <name>homogentisate</name>
        <dbReference type="ChEBI" id="CHEBI:16169"/>
    </ligand>
</feature>
<comment type="similarity">
    <text evidence="3">Belongs to the homogentisate dioxygenase family.</text>
</comment>
<dbReference type="CDD" id="cd07000">
    <property type="entry name" value="cupin_HGO_N"/>
    <property type="match status" value="1"/>
</dbReference>
<evidence type="ECO:0000256" key="6">
    <source>
        <dbReference type="ARBA" id="ARBA00022878"/>
    </source>
</evidence>
<evidence type="ECO:0000256" key="2">
    <source>
        <dbReference type="ARBA" id="ARBA00004704"/>
    </source>
</evidence>
<keyword evidence="7" id="KW-0223">Dioxygenase</keyword>
<keyword evidence="16" id="KW-1185">Reference proteome</keyword>
<feature type="domain" description="Homogentisate 1,2-dioxygenase N-terminal" evidence="14">
    <location>
        <begin position="307"/>
        <end position="453"/>
    </location>
</feature>
<evidence type="ECO:0000256" key="7">
    <source>
        <dbReference type="ARBA" id="ARBA00022964"/>
    </source>
</evidence>
<feature type="domain" description="Homogentisate 1,2-dioxygenase C-terminal" evidence="13">
    <location>
        <begin position="455"/>
        <end position="604"/>
    </location>
</feature>
<name>A0A2T9Z5H6_9FUNG</name>
<evidence type="ECO:0000259" key="14">
    <source>
        <dbReference type="Pfam" id="PF20510"/>
    </source>
</evidence>
<keyword evidence="8" id="KW-0560">Oxidoreductase</keyword>
<comment type="cofactor">
    <cofactor evidence="1 12">
        <name>Fe cation</name>
        <dbReference type="ChEBI" id="CHEBI:24875"/>
    </cofactor>
</comment>
<dbReference type="PANTHER" id="PTHR11056">
    <property type="entry name" value="HOMOGENTISATE 1,2-DIOXYGENASE"/>
    <property type="match status" value="1"/>
</dbReference>
<evidence type="ECO:0000256" key="1">
    <source>
        <dbReference type="ARBA" id="ARBA00001962"/>
    </source>
</evidence>
<keyword evidence="6" id="KW-0828">Tyrosine catabolism</keyword>
<dbReference type="InterPro" id="IPR046451">
    <property type="entry name" value="HgmA_C"/>
</dbReference>
<evidence type="ECO:0000256" key="8">
    <source>
        <dbReference type="ARBA" id="ARBA00023002"/>
    </source>
</evidence>
<evidence type="ECO:0000256" key="11">
    <source>
        <dbReference type="PIRSR" id="PIRSR605708-1"/>
    </source>
</evidence>
<evidence type="ECO:0000256" key="4">
    <source>
        <dbReference type="ARBA" id="ARBA00013127"/>
    </source>
</evidence>
<dbReference type="GO" id="GO:0006559">
    <property type="term" value="P:L-phenylalanine catabolic process"/>
    <property type="evidence" value="ECO:0007669"/>
    <property type="project" value="UniProtKB-UniPathway"/>
</dbReference>
<dbReference type="UniPathway" id="UPA00139">
    <property type="reaction ID" value="UER00339"/>
</dbReference>
<feature type="domain" description="Homogentisate 1,2-dioxygenase N-terminal" evidence="14">
    <location>
        <begin position="9"/>
        <end position="306"/>
    </location>
</feature>
<evidence type="ECO:0000313" key="15">
    <source>
        <dbReference type="EMBL" id="PVU99832.1"/>
    </source>
</evidence>
<dbReference type="GO" id="GO:0004411">
    <property type="term" value="F:homogentisate 1,2-dioxygenase activity"/>
    <property type="evidence" value="ECO:0007669"/>
    <property type="project" value="UniProtKB-EC"/>
</dbReference>
<evidence type="ECO:0000256" key="12">
    <source>
        <dbReference type="PIRSR" id="PIRSR605708-2"/>
    </source>
</evidence>
<dbReference type="GO" id="GO:0046872">
    <property type="term" value="F:metal ion binding"/>
    <property type="evidence" value="ECO:0007669"/>
    <property type="project" value="UniProtKB-KW"/>
</dbReference>
<dbReference type="EMBL" id="MBFT01000017">
    <property type="protein sequence ID" value="PVU99832.1"/>
    <property type="molecule type" value="Genomic_DNA"/>
</dbReference>
<feature type="binding site" evidence="12">
    <location>
        <position position="509"/>
    </location>
    <ligand>
        <name>Fe cation</name>
        <dbReference type="ChEBI" id="CHEBI:24875"/>
    </ligand>
</feature>
<dbReference type="GO" id="GO:0006572">
    <property type="term" value="P:L-tyrosine catabolic process"/>
    <property type="evidence" value="ECO:0007669"/>
    <property type="project" value="UniProtKB-KW"/>
</dbReference>
<dbReference type="SUPFAM" id="SSF51182">
    <property type="entry name" value="RmlC-like cupins"/>
    <property type="match status" value="2"/>
</dbReference>
<keyword evidence="10" id="KW-0585">Phenylalanine catabolism</keyword>
<feature type="binding site" evidence="12">
    <location>
        <position position="545"/>
    </location>
    <ligand>
        <name>Fe cation</name>
        <dbReference type="ChEBI" id="CHEBI:24875"/>
    </ligand>
</feature>
<proteinExistence type="inferred from homology"/>
<dbReference type="AlphaFoldDB" id="A0A2T9Z5H6"/>
<dbReference type="FunFam" id="2.60.120.10:FF:000034">
    <property type="entry name" value="Homogentisate 1,2-dioxygenase"/>
    <property type="match status" value="1"/>
</dbReference>
<dbReference type="OrthoDB" id="1689029at2759"/>
<dbReference type="Gene3D" id="2.60.120.10">
    <property type="entry name" value="Jelly Rolls"/>
    <property type="match status" value="1"/>
</dbReference>
<keyword evidence="5 12" id="KW-0479">Metal-binding</keyword>
<dbReference type="Proteomes" id="UP000245699">
    <property type="component" value="Unassembled WGS sequence"/>
</dbReference>
<dbReference type="InterPro" id="IPR046452">
    <property type="entry name" value="HgmA_N"/>
</dbReference>
<comment type="pathway">
    <text evidence="2">Amino-acid degradation; L-phenylalanine degradation; acetoacetate and fumarate from L-phenylalanine: step 4/6.</text>
</comment>
<evidence type="ECO:0000313" key="16">
    <source>
        <dbReference type="Proteomes" id="UP000245699"/>
    </source>
</evidence>
<sequence length="619" mass="70357">MNYLKDNYKYMHGFGNEFESETLEGALPIGRNTPRFAPYGLHIEQLNGTSFTVPRSAGNRRTWFYRIRPSVMHLPFEKYLSKNSSGGPNRLVTNFNDPNQLEVVPNQLKWTPFKIPKKSDGLEIDFVDGMSTICGAGDPASGAGIAIHIYCANSDMKGRAFTNSDGDYLIVPQKGALRIQTEFGYMLVQPNEICVIQRGMRFRVEYVENPENKEKSQQGEGFRGYILEVFGGHFEIPDLGPIGANGLANPRDFKIPTAHYEDSKDCKDMVDGQYEIIQKFSGELFSAKQSFSPFDVVAWHGNYTPYNDGDYLIVPQKGALRIQTEFGYMLVQPNEICVIQRGMRFRVEYVENPENKEKSQQGEGFRGYILEVFGGHFEIPDLGPIGANGLANPRDFKIPTAHYEDSKDCKDMVDGQYEIIQKFSGELFSAKQSFSPFDVVAWHGNYTPYKYNLANFCPVGTTSFDHIDPSVYTVLTCKSHKIGTAIADFVAFPPRYIARDDTLLIPYFHRNCMSEFVGLIYGEPDEKKGEFMPGSASLSSNLIPHGSDTRSIIHEFSREEKVLKIGNSSMEILFESMYTLKTTKWVMQECEKIEHYYAKDWKNIPIYFDPTNRDVRPKF</sequence>
<dbReference type="GO" id="GO:0005737">
    <property type="term" value="C:cytoplasm"/>
    <property type="evidence" value="ECO:0007669"/>
    <property type="project" value="TreeGrafter"/>
</dbReference>
<evidence type="ECO:0000259" key="13">
    <source>
        <dbReference type="Pfam" id="PF04209"/>
    </source>
</evidence>
<feature type="binding site" evidence="12">
    <location>
        <position position="515"/>
    </location>
    <ligand>
        <name>Fe cation</name>
        <dbReference type="ChEBI" id="CHEBI:24875"/>
    </ligand>
</feature>
<dbReference type="PANTHER" id="PTHR11056:SF0">
    <property type="entry name" value="HOMOGENTISATE 1,2-DIOXYGENASE"/>
    <property type="match status" value="1"/>
</dbReference>
<evidence type="ECO:0000256" key="5">
    <source>
        <dbReference type="ARBA" id="ARBA00022723"/>
    </source>
</evidence>
<dbReference type="Pfam" id="PF04209">
    <property type="entry name" value="HgmA_C"/>
    <property type="match status" value="1"/>
</dbReference>
<dbReference type="EC" id="1.13.11.5" evidence="4"/>
<organism evidence="15 16">
    <name type="scientific">Furculomyces boomerangus</name>
    <dbReference type="NCBI Taxonomy" id="61424"/>
    <lineage>
        <taxon>Eukaryota</taxon>
        <taxon>Fungi</taxon>
        <taxon>Fungi incertae sedis</taxon>
        <taxon>Zoopagomycota</taxon>
        <taxon>Kickxellomycotina</taxon>
        <taxon>Harpellomycetes</taxon>
        <taxon>Harpellales</taxon>
        <taxon>Harpellaceae</taxon>
        <taxon>Furculomyces</taxon>
    </lineage>
</organism>
<gene>
    <name evidence="15" type="ORF">BB559_000375</name>
</gene>
<dbReference type="InterPro" id="IPR011051">
    <property type="entry name" value="RmlC_Cupin_sf"/>
</dbReference>
<accession>A0A2T9Z5H6</accession>
<evidence type="ECO:0000256" key="10">
    <source>
        <dbReference type="ARBA" id="ARBA00023232"/>
    </source>
</evidence>
<protein>
    <recommendedName>
        <fullName evidence="4">homogentisate 1,2-dioxygenase</fullName>
        <ecNumber evidence="4">1.13.11.5</ecNumber>
    </recommendedName>
</protein>